<keyword evidence="8" id="KW-1185">Reference proteome</keyword>
<comment type="cofactor">
    <cofactor evidence="1">
        <name>Fe(3+)</name>
        <dbReference type="ChEBI" id="CHEBI:29034"/>
    </cofactor>
</comment>
<organism evidence="7 8">
    <name type="scientific">Lentihominibacter faecis</name>
    <dbReference type="NCBI Taxonomy" id="2764712"/>
    <lineage>
        <taxon>Bacteria</taxon>
        <taxon>Bacillati</taxon>
        <taxon>Bacillota</taxon>
        <taxon>Clostridia</taxon>
        <taxon>Peptostreptococcales</taxon>
        <taxon>Anaerovoracaceae</taxon>
        <taxon>Lentihominibacter</taxon>
    </lineage>
</organism>
<dbReference type="GO" id="GO:0046872">
    <property type="term" value="F:metal ion binding"/>
    <property type="evidence" value="ECO:0007669"/>
    <property type="project" value="UniProtKB-KW"/>
</dbReference>
<dbReference type="InterPro" id="IPR048574">
    <property type="entry name" value="RUBY_RBDX"/>
</dbReference>
<dbReference type="InterPro" id="IPR009040">
    <property type="entry name" value="Ferritin-like_diiron"/>
</dbReference>
<keyword evidence="3" id="KW-0479">Metal-binding</keyword>
<comment type="caution">
    <text evidence="7">The sequence shown here is derived from an EMBL/GenBank/DDBJ whole genome shotgun (WGS) entry which is preliminary data.</text>
</comment>
<dbReference type="Gene3D" id="1.20.1260.10">
    <property type="match status" value="1"/>
</dbReference>
<dbReference type="SUPFAM" id="SSF47240">
    <property type="entry name" value="Ferritin-like"/>
    <property type="match status" value="1"/>
</dbReference>
<dbReference type="InterPro" id="IPR012347">
    <property type="entry name" value="Ferritin-like"/>
</dbReference>
<evidence type="ECO:0000259" key="6">
    <source>
        <dbReference type="PROSITE" id="PS50905"/>
    </source>
</evidence>
<gene>
    <name evidence="7" type="ORF">H8876_01285</name>
</gene>
<dbReference type="NCBIfam" id="NF045767">
    <property type="entry name" value="RuberyRbr"/>
    <property type="match status" value="1"/>
</dbReference>
<proteinExistence type="predicted"/>
<dbReference type="PANTHER" id="PTHR43865">
    <property type="entry name" value="RUBRERYTHRIN-RELATED"/>
    <property type="match status" value="1"/>
</dbReference>
<dbReference type="PROSITE" id="PS50905">
    <property type="entry name" value="FERRITIN_LIKE"/>
    <property type="match status" value="1"/>
</dbReference>
<dbReference type="GO" id="GO:0016491">
    <property type="term" value="F:oxidoreductase activity"/>
    <property type="evidence" value="ECO:0007669"/>
    <property type="project" value="InterPro"/>
</dbReference>
<evidence type="ECO:0000256" key="3">
    <source>
        <dbReference type="ARBA" id="ARBA00022723"/>
    </source>
</evidence>
<dbReference type="CDD" id="cd01041">
    <property type="entry name" value="Rubrerythrin"/>
    <property type="match status" value="1"/>
</dbReference>
<accession>A0A923NAN3</accession>
<evidence type="ECO:0000256" key="2">
    <source>
        <dbReference type="ARBA" id="ARBA00022448"/>
    </source>
</evidence>
<evidence type="ECO:0000256" key="1">
    <source>
        <dbReference type="ARBA" id="ARBA00001965"/>
    </source>
</evidence>
<dbReference type="PANTHER" id="PTHR43865:SF1">
    <property type="entry name" value="RUBRERYTHRIN-RELATED"/>
    <property type="match status" value="1"/>
</dbReference>
<dbReference type="Gene3D" id="2.20.28.10">
    <property type="match status" value="1"/>
</dbReference>
<feature type="domain" description="Ferritin-like diiron" evidence="6">
    <location>
        <begin position="3"/>
        <end position="133"/>
    </location>
</feature>
<name>A0A923NAN3_9FIRM</name>
<protein>
    <submittedName>
        <fullName evidence="7">Rubrerythrin family protein</fullName>
    </submittedName>
</protein>
<dbReference type="Pfam" id="PF21349">
    <property type="entry name" value="RUBY_RBDX"/>
    <property type="match status" value="1"/>
</dbReference>
<dbReference type="Proteomes" id="UP000644115">
    <property type="component" value="Unassembled WGS sequence"/>
</dbReference>
<dbReference type="InterPro" id="IPR052364">
    <property type="entry name" value="Rubrerythrin"/>
</dbReference>
<dbReference type="InterPro" id="IPR003251">
    <property type="entry name" value="Rr_diiron-bd_dom"/>
</dbReference>
<reference evidence="7" key="1">
    <citation type="submission" date="2020-08" db="EMBL/GenBank/DDBJ databases">
        <authorList>
            <person name="Liu C."/>
            <person name="Sun Q."/>
        </authorList>
    </citation>
    <scope>NUCLEOTIDE SEQUENCE</scope>
    <source>
        <strain evidence="7">BX16</strain>
    </source>
</reference>
<dbReference type="AlphaFoldDB" id="A0A923NAN3"/>
<evidence type="ECO:0000256" key="4">
    <source>
        <dbReference type="ARBA" id="ARBA00022982"/>
    </source>
</evidence>
<keyword evidence="5" id="KW-0408">Iron</keyword>
<evidence type="ECO:0000256" key="5">
    <source>
        <dbReference type="ARBA" id="ARBA00023004"/>
    </source>
</evidence>
<dbReference type="InterPro" id="IPR009078">
    <property type="entry name" value="Ferritin-like_SF"/>
</dbReference>
<dbReference type="SUPFAM" id="SSF57802">
    <property type="entry name" value="Rubredoxin-like"/>
    <property type="match status" value="1"/>
</dbReference>
<dbReference type="Pfam" id="PF02915">
    <property type="entry name" value="Rubrerythrin"/>
    <property type="match status" value="1"/>
</dbReference>
<sequence>MQDLKGSKTYDNLLIAYAGESQARNKYEFFAAKAQEEGYRQIAELFHETADNEKEHAEIWYKHFVGIGTTPENLMTAAEGEHYEWSEMYDDMACVAREEGFEQIARQMEQVAAIEKEHETRYRKLWENIKTQQVFARDSEVTWICGSCGHEVKGKDAPEICPVCHHAQGYFRIKAENY</sequence>
<keyword evidence="4" id="KW-0249">Electron transport</keyword>
<dbReference type="EMBL" id="JACRWC010000026">
    <property type="protein sequence ID" value="MBC5998656.1"/>
    <property type="molecule type" value="Genomic_DNA"/>
</dbReference>
<evidence type="ECO:0000313" key="7">
    <source>
        <dbReference type="EMBL" id="MBC5998656.1"/>
    </source>
</evidence>
<dbReference type="RefSeq" id="WP_249286214.1">
    <property type="nucleotide sequence ID" value="NZ_JACRWC010000026.1"/>
</dbReference>
<keyword evidence="2" id="KW-0813">Transport</keyword>
<evidence type="ECO:0000313" key="8">
    <source>
        <dbReference type="Proteomes" id="UP000644115"/>
    </source>
</evidence>